<dbReference type="AlphaFoldDB" id="A0A419SRG7"/>
<keyword evidence="16" id="KW-1185">Reference proteome</keyword>
<evidence type="ECO:0000256" key="2">
    <source>
        <dbReference type="ARBA" id="ARBA00004651"/>
    </source>
</evidence>
<dbReference type="PANTHER" id="PTHR45453:SF1">
    <property type="entry name" value="PHOSPHATE REGULON SENSOR PROTEIN PHOR"/>
    <property type="match status" value="1"/>
</dbReference>
<dbReference type="Proteomes" id="UP000284219">
    <property type="component" value="Unassembled WGS sequence"/>
</dbReference>
<feature type="domain" description="HAMP" evidence="14">
    <location>
        <begin position="189"/>
        <end position="241"/>
    </location>
</feature>
<dbReference type="InterPro" id="IPR003660">
    <property type="entry name" value="HAMP_dom"/>
</dbReference>
<keyword evidence="5" id="KW-0597">Phosphoprotein</keyword>
<comment type="catalytic activity">
    <reaction evidence="1">
        <text>ATP + protein L-histidine = ADP + protein N-phospho-L-histidine.</text>
        <dbReference type="EC" id="2.7.13.3"/>
    </reaction>
</comment>
<name>A0A419SRG7_9BACL</name>
<dbReference type="SUPFAM" id="SSF158472">
    <property type="entry name" value="HAMP domain-like"/>
    <property type="match status" value="1"/>
</dbReference>
<dbReference type="FunFam" id="1.10.287.130:FF:000001">
    <property type="entry name" value="Two-component sensor histidine kinase"/>
    <property type="match status" value="1"/>
</dbReference>
<dbReference type="OrthoDB" id="9813151at2"/>
<reference evidence="15 16" key="1">
    <citation type="submission" date="2016-08" db="EMBL/GenBank/DDBJ databases">
        <title>Novel Firmicute Genomes.</title>
        <authorList>
            <person name="Poppleton D.I."/>
            <person name="Gribaldo S."/>
        </authorList>
    </citation>
    <scope>NUCLEOTIDE SEQUENCE [LARGE SCALE GENOMIC DNA]</scope>
    <source>
        <strain evidence="15 16">RAOx-1</strain>
    </source>
</reference>
<evidence type="ECO:0000313" key="16">
    <source>
        <dbReference type="Proteomes" id="UP000284219"/>
    </source>
</evidence>
<keyword evidence="12" id="KW-0812">Transmembrane</keyword>
<keyword evidence="9" id="KW-0067">ATP-binding</keyword>
<evidence type="ECO:0000256" key="8">
    <source>
        <dbReference type="ARBA" id="ARBA00022777"/>
    </source>
</evidence>
<evidence type="ECO:0000256" key="9">
    <source>
        <dbReference type="ARBA" id="ARBA00022840"/>
    </source>
</evidence>
<comment type="subcellular location">
    <subcellularLocation>
        <location evidence="2">Cell membrane</location>
        <topology evidence="2">Multi-pass membrane protein</topology>
    </subcellularLocation>
</comment>
<keyword evidence="8" id="KW-0418">Kinase</keyword>
<dbReference type="SMART" id="SM00388">
    <property type="entry name" value="HisKA"/>
    <property type="match status" value="1"/>
</dbReference>
<dbReference type="Gene3D" id="6.10.340.10">
    <property type="match status" value="1"/>
</dbReference>
<dbReference type="SMART" id="SM00387">
    <property type="entry name" value="HATPase_c"/>
    <property type="match status" value="1"/>
</dbReference>
<evidence type="ECO:0000256" key="4">
    <source>
        <dbReference type="ARBA" id="ARBA00022475"/>
    </source>
</evidence>
<feature type="transmembrane region" description="Helical" evidence="12">
    <location>
        <begin position="168"/>
        <end position="188"/>
    </location>
</feature>
<proteinExistence type="predicted"/>
<dbReference type="SUPFAM" id="SSF47384">
    <property type="entry name" value="Homodimeric domain of signal transducing histidine kinase"/>
    <property type="match status" value="1"/>
</dbReference>
<dbReference type="InterPro" id="IPR003661">
    <property type="entry name" value="HisK_dim/P_dom"/>
</dbReference>
<evidence type="ECO:0000259" key="14">
    <source>
        <dbReference type="PROSITE" id="PS50885"/>
    </source>
</evidence>
<dbReference type="GO" id="GO:0000155">
    <property type="term" value="F:phosphorelay sensor kinase activity"/>
    <property type="evidence" value="ECO:0007669"/>
    <property type="project" value="InterPro"/>
</dbReference>
<keyword evidence="10" id="KW-0902">Two-component regulatory system</keyword>
<keyword evidence="11 12" id="KW-0472">Membrane</keyword>
<dbReference type="InterPro" id="IPR005467">
    <property type="entry name" value="His_kinase_dom"/>
</dbReference>
<comment type="caution">
    <text evidence="15">The sequence shown here is derived from an EMBL/GenBank/DDBJ whole genome shotgun (WGS) entry which is preliminary data.</text>
</comment>
<evidence type="ECO:0000256" key="1">
    <source>
        <dbReference type="ARBA" id="ARBA00000085"/>
    </source>
</evidence>
<dbReference type="InterPro" id="IPR004358">
    <property type="entry name" value="Sig_transdc_His_kin-like_C"/>
</dbReference>
<evidence type="ECO:0000256" key="5">
    <source>
        <dbReference type="ARBA" id="ARBA00022553"/>
    </source>
</evidence>
<keyword evidence="4" id="KW-1003">Cell membrane</keyword>
<evidence type="ECO:0000256" key="3">
    <source>
        <dbReference type="ARBA" id="ARBA00012438"/>
    </source>
</evidence>
<sequence>MGRMAQFIRTRVTIKLGLLLFGVFLLIAVALGNIVYTFFVSFYVSHVWEELTQRTESHAAVLSDYFNDSTIDHVVRMEVGANFMVVILDSDKNVLGQSDNMTSEHHDYLDMTYEKQMKFGATVEQDWDSKPFLVDQAPVFQGGKEAGTVVLFSSTTPIREAIQSLQRILLTIGLASAIIVGGILFLISRMIARPLLVMRQVTSEIAKGNYDFYLPLRGEDEVAQLAHSIHHMSREIQFYQKQRNDFLADIGHELRTPLTYLKGYSELILGHDVSNEEKQEYLTVINEQSERLQRLVQDLFDLARIDQGVFSFHWEKICLEDVLTDTLSVVESSMDAKGILIEYCPPEKKIMVKGDRQRLGQVFINILDNARYYTPEGGSVFVRYQRNAAEVIIEIEDTGPGIPKAELPFITERLYRVEKSRSKQTGGAGLGLAISSKIIEKHQGYLQIESAEGEGTTFKVNLPLVFVDQAKS</sequence>
<dbReference type="GO" id="GO:0004721">
    <property type="term" value="F:phosphoprotein phosphatase activity"/>
    <property type="evidence" value="ECO:0007669"/>
    <property type="project" value="TreeGrafter"/>
</dbReference>
<accession>A0A419SRG7</accession>
<keyword evidence="7" id="KW-0547">Nucleotide-binding</keyword>
<feature type="domain" description="Histidine kinase" evidence="13">
    <location>
        <begin position="249"/>
        <end position="466"/>
    </location>
</feature>
<dbReference type="Gene3D" id="1.10.287.130">
    <property type="match status" value="1"/>
</dbReference>
<dbReference type="SMART" id="SM00304">
    <property type="entry name" value="HAMP"/>
    <property type="match status" value="1"/>
</dbReference>
<organism evidence="15 16">
    <name type="scientific">Ammoniphilus oxalaticus</name>
    <dbReference type="NCBI Taxonomy" id="66863"/>
    <lineage>
        <taxon>Bacteria</taxon>
        <taxon>Bacillati</taxon>
        <taxon>Bacillota</taxon>
        <taxon>Bacilli</taxon>
        <taxon>Bacillales</taxon>
        <taxon>Paenibacillaceae</taxon>
        <taxon>Aneurinibacillus group</taxon>
        <taxon>Ammoniphilus</taxon>
    </lineage>
</organism>
<dbReference type="PANTHER" id="PTHR45453">
    <property type="entry name" value="PHOSPHATE REGULON SENSOR PROTEIN PHOR"/>
    <property type="match status" value="1"/>
</dbReference>
<dbReference type="EMBL" id="MCHY01000001">
    <property type="protein sequence ID" value="RKD27112.1"/>
    <property type="molecule type" value="Genomic_DNA"/>
</dbReference>
<evidence type="ECO:0000256" key="11">
    <source>
        <dbReference type="ARBA" id="ARBA00023136"/>
    </source>
</evidence>
<dbReference type="SUPFAM" id="SSF55874">
    <property type="entry name" value="ATPase domain of HSP90 chaperone/DNA topoisomerase II/histidine kinase"/>
    <property type="match status" value="1"/>
</dbReference>
<dbReference type="GO" id="GO:0005524">
    <property type="term" value="F:ATP binding"/>
    <property type="evidence" value="ECO:0007669"/>
    <property type="project" value="UniProtKB-KW"/>
</dbReference>
<evidence type="ECO:0000313" key="15">
    <source>
        <dbReference type="EMBL" id="RKD27112.1"/>
    </source>
</evidence>
<dbReference type="Pfam" id="PF02518">
    <property type="entry name" value="HATPase_c"/>
    <property type="match status" value="1"/>
</dbReference>
<evidence type="ECO:0000256" key="12">
    <source>
        <dbReference type="SAM" id="Phobius"/>
    </source>
</evidence>
<dbReference type="InterPro" id="IPR036890">
    <property type="entry name" value="HATPase_C_sf"/>
</dbReference>
<dbReference type="PROSITE" id="PS50109">
    <property type="entry name" value="HIS_KIN"/>
    <property type="match status" value="1"/>
</dbReference>
<dbReference type="CDD" id="cd00082">
    <property type="entry name" value="HisKA"/>
    <property type="match status" value="1"/>
</dbReference>
<dbReference type="EC" id="2.7.13.3" evidence="3"/>
<dbReference type="Gene3D" id="3.30.565.10">
    <property type="entry name" value="Histidine kinase-like ATPase, C-terminal domain"/>
    <property type="match status" value="1"/>
</dbReference>
<protein>
    <recommendedName>
        <fullName evidence="3">histidine kinase</fullName>
        <ecNumber evidence="3">2.7.13.3</ecNumber>
    </recommendedName>
</protein>
<dbReference type="Pfam" id="PF00512">
    <property type="entry name" value="HisKA"/>
    <property type="match status" value="1"/>
</dbReference>
<dbReference type="InterPro" id="IPR050351">
    <property type="entry name" value="BphY/WalK/GraS-like"/>
</dbReference>
<dbReference type="PRINTS" id="PR00344">
    <property type="entry name" value="BCTRLSENSOR"/>
</dbReference>
<evidence type="ECO:0000256" key="6">
    <source>
        <dbReference type="ARBA" id="ARBA00022679"/>
    </source>
</evidence>
<keyword evidence="12" id="KW-1133">Transmembrane helix</keyword>
<dbReference type="CDD" id="cd06225">
    <property type="entry name" value="HAMP"/>
    <property type="match status" value="1"/>
</dbReference>
<dbReference type="GO" id="GO:0016036">
    <property type="term" value="P:cellular response to phosphate starvation"/>
    <property type="evidence" value="ECO:0007669"/>
    <property type="project" value="TreeGrafter"/>
</dbReference>
<dbReference type="PROSITE" id="PS50885">
    <property type="entry name" value="HAMP"/>
    <property type="match status" value="1"/>
</dbReference>
<dbReference type="FunFam" id="3.30.565.10:FF:000006">
    <property type="entry name" value="Sensor histidine kinase WalK"/>
    <property type="match status" value="1"/>
</dbReference>
<dbReference type="InterPro" id="IPR003594">
    <property type="entry name" value="HATPase_dom"/>
</dbReference>
<dbReference type="InterPro" id="IPR036097">
    <property type="entry name" value="HisK_dim/P_sf"/>
</dbReference>
<dbReference type="Pfam" id="PF00672">
    <property type="entry name" value="HAMP"/>
    <property type="match status" value="1"/>
</dbReference>
<evidence type="ECO:0000256" key="7">
    <source>
        <dbReference type="ARBA" id="ARBA00022741"/>
    </source>
</evidence>
<keyword evidence="6" id="KW-0808">Transferase</keyword>
<evidence type="ECO:0000256" key="10">
    <source>
        <dbReference type="ARBA" id="ARBA00023012"/>
    </source>
</evidence>
<gene>
    <name evidence="15" type="ORF">BEP19_00635</name>
</gene>
<evidence type="ECO:0000259" key="13">
    <source>
        <dbReference type="PROSITE" id="PS50109"/>
    </source>
</evidence>
<dbReference type="CDD" id="cd00075">
    <property type="entry name" value="HATPase"/>
    <property type="match status" value="1"/>
</dbReference>
<dbReference type="GO" id="GO:0005886">
    <property type="term" value="C:plasma membrane"/>
    <property type="evidence" value="ECO:0007669"/>
    <property type="project" value="UniProtKB-SubCell"/>
</dbReference>